<dbReference type="SUPFAM" id="SSF116742">
    <property type="entry name" value="eIF2alpha middle domain-like"/>
    <property type="match status" value="1"/>
</dbReference>
<dbReference type="GO" id="GO:0043022">
    <property type="term" value="F:ribosome binding"/>
    <property type="evidence" value="ECO:0007669"/>
    <property type="project" value="TreeGrafter"/>
</dbReference>
<evidence type="ECO:0000256" key="3">
    <source>
        <dbReference type="ARBA" id="ARBA00022917"/>
    </source>
</evidence>
<dbReference type="Pfam" id="PF00575">
    <property type="entry name" value="S1"/>
    <property type="match status" value="1"/>
</dbReference>
<dbReference type="EMBL" id="MPUH01000082">
    <property type="protein sequence ID" value="OMJ91407.1"/>
    <property type="molecule type" value="Genomic_DNA"/>
</dbReference>
<reference evidence="5 6" key="1">
    <citation type="submission" date="2016-11" db="EMBL/GenBank/DDBJ databases">
        <title>The macronuclear genome of Stentor coeruleus: a giant cell with tiny introns.</title>
        <authorList>
            <person name="Slabodnick M."/>
            <person name="Ruby J.G."/>
            <person name="Reiff S.B."/>
            <person name="Swart E.C."/>
            <person name="Gosai S."/>
            <person name="Prabakaran S."/>
            <person name="Witkowska E."/>
            <person name="Larue G.E."/>
            <person name="Fisher S."/>
            <person name="Freeman R.M."/>
            <person name="Gunawardena J."/>
            <person name="Chu W."/>
            <person name="Stover N.A."/>
            <person name="Gregory B.D."/>
            <person name="Nowacki M."/>
            <person name="Derisi J."/>
            <person name="Roy S.W."/>
            <person name="Marshall W.F."/>
            <person name="Sood P."/>
        </authorList>
    </citation>
    <scope>NUCLEOTIDE SEQUENCE [LARGE SCALE GENOMIC DNA]</scope>
    <source>
        <strain evidence="5">WM001</strain>
    </source>
</reference>
<evidence type="ECO:0000313" key="6">
    <source>
        <dbReference type="Proteomes" id="UP000187209"/>
    </source>
</evidence>
<dbReference type="GO" id="GO:0003743">
    <property type="term" value="F:translation initiation factor activity"/>
    <property type="evidence" value="ECO:0007669"/>
    <property type="project" value="UniProtKB-KW"/>
</dbReference>
<dbReference type="SUPFAM" id="SSF50249">
    <property type="entry name" value="Nucleic acid-binding proteins"/>
    <property type="match status" value="1"/>
</dbReference>
<dbReference type="OrthoDB" id="1685042at2759"/>
<comment type="similarity">
    <text evidence="1">Belongs to the eIF-2-alpha family.</text>
</comment>
<dbReference type="PANTHER" id="PTHR10602:SF0">
    <property type="entry name" value="EUKARYOTIC TRANSLATION INITIATION FACTOR 2 SUBUNIT 1"/>
    <property type="match status" value="1"/>
</dbReference>
<dbReference type="InterPro" id="IPR003029">
    <property type="entry name" value="S1_domain"/>
</dbReference>
<dbReference type="Proteomes" id="UP000187209">
    <property type="component" value="Unassembled WGS sequence"/>
</dbReference>
<dbReference type="PANTHER" id="PTHR10602">
    <property type="entry name" value="EUKARYOTIC TRANSLATION INITIATION FACTOR 2 SUBUNIT 1"/>
    <property type="match status" value="1"/>
</dbReference>
<evidence type="ECO:0000259" key="4">
    <source>
        <dbReference type="PROSITE" id="PS50126"/>
    </source>
</evidence>
<dbReference type="Gene3D" id="2.40.50.140">
    <property type="entry name" value="Nucleic acid-binding proteins"/>
    <property type="match status" value="1"/>
</dbReference>
<keyword evidence="2" id="KW-0396">Initiation factor</keyword>
<keyword evidence="3" id="KW-0648">Protein biosynthesis</keyword>
<dbReference type="AlphaFoldDB" id="A0A1R2CQY3"/>
<organism evidence="5 6">
    <name type="scientific">Stentor coeruleus</name>
    <dbReference type="NCBI Taxonomy" id="5963"/>
    <lineage>
        <taxon>Eukaryota</taxon>
        <taxon>Sar</taxon>
        <taxon>Alveolata</taxon>
        <taxon>Ciliophora</taxon>
        <taxon>Postciliodesmatophora</taxon>
        <taxon>Heterotrichea</taxon>
        <taxon>Heterotrichida</taxon>
        <taxon>Stentoridae</taxon>
        <taxon>Stentor</taxon>
    </lineage>
</organism>
<name>A0A1R2CQY3_9CILI</name>
<dbReference type="GO" id="GO:0005850">
    <property type="term" value="C:eukaryotic translation initiation factor 2 complex"/>
    <property type="evidence" value="ECO:0007669"/>
    <property type="project" value="TreeGrafter"/>
</dbReference>
<evidence type="ECO:0000313" key="5">
    <source>
        <dbReference type="EMBL" id="OMJ91407.1"/>
    </source>
</evidence>
<keyword evidence="6" id="KW-1185">Reference proteome</keyword>
<dbReference type="PROSITE" id="PS50126">
    <property type="entry name" value="S1"/>
    <property type="match status" value="1"/>
</dbReference>
<dbReference type="InterPro" id="IPR012340">
    <property type="entry name" value="NA-bd_OB-fold"/>
</dbReference>
<protein>
    <recommendedName>
        <fullName evidence="4">S1 motif domain-containing protein</fullName>
    </recommendedName>
</protein>
<feature type="domain" description="S1 motif" evidence="4">
    <location>
        <begin position="1"/>
        <end position="68"/>
    </location>
</feature>
<evidence type="ECO:0000256" key="1">
    <source>
        <dbReference type="ARBA" id="ARBA00007223"/>
    </source>
</evidence>
<dbReference type="GO" id="GO:0003723">
    <property type="term" value="F:RNA binding"/>
    <property type="evidence" value="ECO:0007669"/>
    <property type="project" value="InterPro"/>
</dbReference>
<proteinExistence type="inferred from homology"/>
<dbReference type="GO" id="GO:0033290">
    <property type="term" value="C:eukaryotic 48S preinitiation complex"/>
    <property type="evidence" value="ECO:0007669"/>
    <property type="project" value="TreeGrafter"/>
</dbReference>
<gene>
    <name evidence="5" type="ORF">SteCoe_6094</name>
</gene>
<dbReference type="Gene3D" id="1.10.150.190">
    <property type="entry name" value="Translation initiation factor 2, subunit 1, domain 2"/>
    <property type="match status" value="1"/>
</dbReference>
<dbReference type="InterPro" id="IPR011488">
    <property type="entry name" value="TIF_2_asu"/>
</dbReference>
<evidence type="ECO:0000256" key="2">
    <source>
        <dbReference type="ARBA" id="ARBA00022540"/>
    </source>
</evidence>
<accession>A0A1R2CQY3</accession>
<dbReference type="InterPro" id="IPR024054">
    <property type="entry name" value="TIF2_asu_middle_sf"/>
</dbReference>
<sequence length="118" mass="13422">MVEVQHVDQVGANVLLFEYNNIESLIMLGELSKKCIRSVTKFTCVGCQEVVVIIRVDESKGYLNLSKKQVTSENIAEYEAKYNKAKSVNSILRHVAETTGTDIEILYETIGWPLYEKY</sequence>
<comment type="caution">
    <text evidence="5">The sequence shown here is derived from an EMBL/GenBank/DDBJ whole genome shotgun (WGS) entry which is preliminary data.</text>
</comment>